<dbReference type="InterPro" id="IPR029063">
    <property type="entry name" value="SAM-dependent_MTases_sf"/>
</dbReference>
<dbReference type="GO" id="GO:0012505">
    <property type="term" value="C:endomembrane system"/>
    <property type="evidence" value="ECO:0007669"/>
    <property type="project" value="UniProtKB-SubCell"/>
</dbReference>
<keyword evidence="6" id="KW-0808">Transferase</keyword>
<evidence type="ECO:0000313" key="8">
    <source>
        <dbReference type="EMBL" id="EFJ29613.1"/>
    </source>
</evidence>
<dbReference type="OrthoDB" id="2013972at2759"/>
<dbReference type="CDD" id="cd02440">
    <property type="entry name" value="AdoMet_MTases"/>
    <property type="match status" value="1"/>
</dbReference>
<dbReference type="GO" id="GO:0032259">
    <property type="term" value="P:methylation"/>
    <property type="evidence" value="ECO:0007669"/>
    <property type="project" value="UniProtKB-KW"/>
</dbReference>
<sequence length="636" mass="71440">MLLAPATPQRVATLRSGPPLLNKVAVSGAKIDTQVFEDSRIDGDSEASDPESRGSDREAEEAAHSDGDAELTVENKEIDGNLATQAEESQEEKEENQRLDSGSLEVPHYDWKLCSSAAGSDYIPCLDNVRAIKSLKSTKHYEHRERHCPLDEGSRLCLVPLPDGYRPRIPWPRSRSEIWYYNVPHTGLVSYKADQQWVMRKDDVLVFPGGGTQFKKGATRYIEFVEKTLPAIAWGTHTRVVLDVGCGVASFGGYLFDKDVLTMSFAPKDEHEAQVQFALERGIPAISAVMGTTRLPFPSNVYDAVHCARCRVPWHVEGAKLLLELNRVLRPGGYFIWSATPVYQHEPEDVQIWKETTRAASKMCWKRLARTKDPLTGIGVAVFQKPWDDTCYRQRSASEPPICEKEDSPDAAWYNPLGGCMHEIGKARVDWPDAWPGRLEATPKSLHGPSAEEFASETEHWKGVVRNSYEKNVGIDWDGIRNVMDMRAGYGGFAAALATLPVWVMNVVPANGEDTLPIVFDRGLFGIYHDWCESFSTYPRTYDLLHADGLFSQLGTSCNASHVLLEMDRILRPEGWALIRDKPEVLKELEPIVKSLHWEVKVLSSSRKSSQEVEDQEEQQQFVAAQKKMWRPEASI</sequence>
<dbReference type="InParanoid" id="D8RE71"/>
<dbReference type="Proteomes" id="UP000001514">
    <property type="component" value="Unassembled WGS sequence"/>
</dbReference>
<dbReference type="HOGENOM" id="CLU_010485_2_4_1"/>
<dbReference type="PANTHER" id="PTHR10108">
    <property type="entry name" value="SAM-DEPENDENT METHYLTRANSFERASE"/>
    <property type="match status" value="1"/>
</dbReference>
<organism evidence="9">
    <name type="scientific">Selaginella moellendorffii</name>
    <name type="common">Spikemoss</name>
    <dbReference type="NCBI Taxonomy" id="88036"/>
    <lineage>
        <taxon>Eukaryota</taxon>
        <taxon>Viridiplantae</taxon>
        <taxon>Streptophyta</taxon>
        <taxon>Embryophyta</taxon>
        <taxon>Tracheophyta</taxon>
        <taxon>Lycopodiopsida</taxon>
        <taxon>Selaginellales</taxon>
        <taxon>Selaginellaceae</taxon>
        <taxon>Selaginella</taxon>
    </lineage>
</organism>
<evidence type="ECO:0000256" key="4">
    <source>
        <dbReference type="ARBA" id="ARBA00022968"/>
    </source>
</evidence>
<evidence type="ECO:0000256" key="3">
    <source>
        <dbReference type="ARBA" id="ARBA00022603"/>
    </source>
</evidence>
<dbReference type="GO" id="GO:0005737">
    <property type="term" value="C:cytoplasm"/>
    <property type="evidence" value="ECO:0000318"/>
    <property type="project" value="GO_Central"/>
</dbReference>
<keyword evidence="9" id="KW-1185">Reference proteome</keyword>
<protein>
    <recommendedName>
        <fullName evidence="6">Methyltransferase</fullName>
        <ecNumber evidence="6">2.1.1.-</ecNumber>
    </recommendedName>
</protein>
<dbReference type="OMA" id="VEKTMWR"/>
<feature type="compositionally biased region" description="Basic and acidic residues" evidence="7">
    <location>
        <begin position="50"/>
        <end position="74"/>
    </location>
</feature>
<comment type="subcellular location">
    <subcellularLocation>
        <location evidence="5">Endomembrane system</location>
        <topology evidence="5">Single-pass membrane protein</topology>
    </subcellularLocation>
    <subcellularLocation>
        <location evidence="1 6">Membrane</location>
        <topology evidence="1 6">Single-pass type II membrane protein</topology>
    </subcellularLocation>
</comment>
<dbReference type="FunFam" id="3.40.50.150:FF:000148">
    <property type="entry name" value="Probable methyltransferase PMT25"/>
    <property type="match status" value="1"/>
</dbReference>
<feature type="region of interest" description="Disordered" evidence="7">
    <location>
        <begin position="1"/>
        <end position="74"/>
    </location>
</feature>
<dbReference type="KEGG" id="smo:SELMODRAFT_170677"/>
<reference evidence="8 9" key="1">
    <citation type="journal article" date="2011" name="Science">
        <title>The Selaginella genome identifies genetic changes associated with the evolution of vascular plants.</title>
        <authorList>
            <person name="Banks J.A."/>
            <person name="Nishiyama T."/>
            <person name="Hasebe M."/>
            <person name="Bowman J.L."/>
            <person name="Gribskov M."/>
            <person name="dePamphilis C."/>
            <person name="Albert V.A."/>
            <person name="Aono N."/>
            <person name="Aoyama T."/>
            <person name="Ambrose B.A."/>
            <person name="Ashton N.W."/>
            <person name="Axtell M.J."/>
            <person name="Barker E."/>
            <person name="Barker M.S."/>
            <person name="Bennetzen J.L."/>
            <person name="Bonawitz N.D."/>
            <person name="Chapple C."/>
            <person name="Cheng C."/>
            <person name="Correa L.G."/>
            <person name="Dacre M."/>
            <person name="DeBarry J."/>
            <person name="Dreyer I."/>
            <person name="Elias M."/>
            <person name="Engstrom E.M."/>
            <person name="Estelle M."/>
            <person name="Feng L."/>
            <person name="Finet C."/>
            <person name="Floyd S.K."/>
            <person name="Frommer W.B."/>
            <person name="Fujita T."/>
            <person name="Gramzow L."/>
            <person name="Gutensohn M."/>
            <person name="Harholt J."/>
            <person name="Hattori M."/>
            <person name="Heyl A."/>
            <person name="Hirai T."/>
            <person name="Hiwatashi Y."/>
            <person name="Ishikawa M."/>
            <person name="Iwata M."/>
            <person name="Karol K.G."/>
            <person name="Koehler B."/>
            <person name="Kolukisaoglu U."/>
            <person name="Kubo M."/>
            <person name="Kurata T."/>
            <person name="Lalonde S."/>
            <person name="Li K."/>
            <person name="Li Y."/>
            <person name="Litt A."/>
            <person name="Lyons E."/>
            <person name="Manning G."/>
            <person name="Maruyama T."/>
            <person name="Michael T.P."/>
            <person name="Mikami K."/>
            <person name="Miyazaki S."/>
            <person name="Morinaga S."/>
            <person name="Murata T."/>
            <person name="Mueller-Roeber B."/>
            <person name="Nelson D.R."/>
            <person name="Obara M."/>
            <person name="Oguri Y."/>
            <person name="Olmstead R.G."/>
            <person name="Onodera N."/>
            <person name="Petersen B.L."/>
            <person name="Pils B."/>
            <person name="Prigge M."/>
            <person name="Rensing S.A."/>
            <person name="Riano-Pachon D.M."/>
            <person name="Roberts A.W."/>
            <person name="Sato Y."/>
            <person name="Scheller H.V."/>
            <person name="Schulz B."/>
            <person name="Schulz C."/>
            <person name="Shakirov E.V."/>
            <person name="Shibagaki N."/>
            <person name="Shinohara N."/>
            <person name="Shippen D.E."/>
            <person name="Soerensen I."/>
            <person name="Sotooka R."/>
            <person name="Sugimoto N."/>
            <person name="Sugita M."/>
            <person name="Sumikawa N."/>
            <person name="Tanurdzic M."/>
            <person name="Theissen G."/>
            <person name="Ulvskov P."/>
            <person name="Wakazuki S."/>
            <person name="Weng J.K."/>
            <person name="Willats W.W."/>
            <person name="Wipf D."/>
            <person name="Wolf P.G."/>
            <person name="Yang L."/>
            <person name="Zimmer A.D."/>
            <person name="Zhu Q."/>
            <person name="Mitros T."/>
            <person name="Hellsten U."/>
            <person name="Loque D."/>
            <person name="Otillar R."/>
            <person name="Salamov A."/>
            <person name="Schmutz J."/>
            <person name="Shapiro H."/>
            <person name="Lindquist E."/>
            <person name="Lucas S."/>
            <person name="Rokhsar D."/>
            <person name="Grigoriev I.V."/>
        </authorList>
    </citation>
    <scope>NUCLEOTIDE SEQUENCE [LARGE SCALE GENOMIC DNA]</scope>
</reference>
<dbReference type="GO" id="GO:0008168">
    <property type="term" value="F:methyltransferase activity"/>
    <property type="evidence" value="ECO:0007669"/>
    <property type="project" value="UniProtKB-UniRule"/>
</dbReference>
<comment type="similarity">
    <text evidence="2 6">Belongs to the methyltransferase superfamily.</text>
</comment>
<proteinExistence type="inferred from homology"/>
<evidence type="ECO:0000256" key="2">
    <source>
        <dbReference type="ARBA" id="ARBA00008361"/>
    </source>
</evidence>
<dbReference type="PANTHER" id="PTHR10108:SF1077">
    <property type="entry name" value="METHYLTRANSFERASE PMT27-RELATED"/>
    <property type="match status" value="1"/>
</dbReference>
<dbReference type="InterPro" id="IPR004159">
    <property type="entry name" value="Put_SAM_MeTrfase"/>
</dbReference>
<dbReference type="eggNOG" id="ENOG502QQH0">
    <property type="taxonomic scope" value="Eukaryota"/>
</dbReference>
<feature type="region of interest" description="Disordered" evidence="7">
    <location>
        <begin position="605"/>
        <end position="636"/>
    </location>
</feature>
<dbReference type="EC" id="2.1.1.-" evidence="6"/>
<dbReference type="Gene3D" id="3.40.50.150">
    <property type="entry name" value="Vaccinia Virus protein VP39"/>
    <property type="match status" value="1"/>
</dbReference>
<evidence type="ECO:0000256" key="5">
    <source>
        <dbReference type="ARBA" id="ARBA00037847"/>
    </source>
</evidence>
<dbReference type="GO" id="GO:0016020">
    <property type="term" value="C:membrane"/>
    <property type="evidence" value="ECO:0007669"/>
    <property type="project" value="UniProtKB-SubCell"/>
</dbReference>
<dbReference type="AlphaFoldDB" id="D8RE71"/>
<dbReference type="EMBL" id="GL377577">
    <property type="protein sequence ID" value="EFJ29613.1"/>
    <property type="molecule type" value="Genomic_DNA"/>
</dbReference>
<keyword evidence="4 6" id="KW-0812">Transmembrane</keyword>
<accession>D8RE71</accession>
<evidence type="ECO:0000256" key="7">
    <source>
        <dbReference type="SAM" id="MobiDB-lite"/>
    </source>
</evidence>
<evidence type="ECO:0000313" key="9">
    <source>
        <dbReference type="Proteomes" id="UP000001514"/>
    </source>
</evidence>
<dbReference type="STRING" id="88036.D8RE71"/>
<dbReference type="Gramene" id="EFJ29613">
    <property type="protein sequence ID" value="EFJ29613"/>
    <property type="gene ID" value="SELMODRAFT_170677"/>
</dbReference>
<evidence type="ECO:0000256" key="1">
    <source>
        <dbReference type="ARBA" id="ARBA00004606"/>
    </source>
</evidence>
<keyword evidence="3 6" id="KW-0489">Methyltransferase</keyword>
<keyword evidence="6" id="KW-0325">Glycoprotein</keyword>
<feature type="region of interest" description="Disordered" evidence="7">
    <location>
        <begin position="83"/>
        <end position="102"/>
    </location>
</feature>
<dbReference type="FunCoup" id="D8RE71">
    <property type="interactions" value="1585"/>
</dbReference>
<evidence type="ECO:0000256" key="6">
    <source>
        <dbReference type="RuleBase" id="RU366043"/>
    </source>
</evidence>
<dbReference type="Pfam" id="PF03141">
    <property type="entry name" value="Methyltransf_29"/>
    <property type="match status" value="1"/>
</dbReference>
<name>D8RE71_SELML</name>
<keyword evidence="4 6" id="KW-0735">Signal-anchor</keyword>
<gene>
    <name evidence="8" type="ORF">SELMODRAFT_170677</name>
</gene>
<dbReference type="SUPFAM" id="SSF53335">
    <property type="entry name" value="S-adenosyl-L-methionine-dependent methyltransferases"/>
    <property type="match status" value="2"/>
</dbReference>